<accession>A0A9X0AF95</accession>
<protein>
    <submittedName>
        <fullName evidence="1">Uncharacterized protein</fullName>
    </submittedName>
</protein>
<proteinExistence type="predicted"/>
<evidence type="ECO:0000313" key="2">
    <source>
        <dbReference type="Proteomes" id="UP001152300"/>
    </source>
</evidence>
<evidence type="ECO:0000313" key="1">
    <source>
        <dbReference type="EMBL" id="KAJ8061687.1"/>
    </source>
</evidence>
<keyword evidence="2" id="KW-1185">Reference proteome</keyword>
<comment type="caution">
    <text evidence="1">The sequence shown here is derived from an EMBL/GenBank/DDBJ whole genome shotgun (WGS) entry which is preliminary data.</text>
</comment>
<organism evidence="1 2">
    <name type="scientific">Sclerotinia nivalis</name>
    <dbReference type="NCBI Taxonomy" id="352851"/>
    <lineage>
        <taxon>Eukaryota</taxon>
        <taxon>Fungi</taxon>
        <taxon>Dikarya</taxon>
        <taxon>Ascomycota</taxon>
        <taxon>Pezizomycotina</taxon>
        <taxon>Leotiomycetes</taxon>
        <taxon>Helotiales</taxon>
        <taxon>Sclerotiniaceae</taxon>
        <taxon>Sclerotinia</taxon>
    </lineage>
</organism>
<name>A0A9X0AF95_9HELO</name>
<gene>
    <name evidence="1" type="ORF">OCU04_009488</name>
</gene>
<dbReference type="EMBL" id="JAPEIS010000011">
    <property type="protein sequence ID" value="KAJ8061687.1"/>
    <property type="molecule type" value="Genomic_DNA"/>
</dbReference>
<dbReference type="Proteomes" id="UP001152300">
    <property type="component" value="Unassembled WGS sequence"/>
</dbReference>
<dbReference type="AlphaFoldDB" id="A0A9X0AF95"/>
<sequence>MCNQNFFFYLNFQKISYWNVLVSQWYLGKKIDMQQIPFIYRANIKVSHRSILVLYIDLWAERKICNKNPFFPFRLSWNIIPKYLGIPRQYHTALSMTPYSLGKNIDMQQKPFRFRLSSHLV</sequence>
<reference evidence="1" key="1">
    <citation type="submission" date="2022-11" db="EMBL/GenBank/DDBJ databases">
        <title>Genome Resource of Sclerotinia nivalis Strain SnTB1, a Plant Pathogen Isolated from American Ginseng.</title>
        <authorList>
            <person name="Fan S."/>
        </authorList>
    </citation>
    <scope>NUCLEOTIDE SEQUENCE</scope>
    <source>
        <strain evidence="1">SnTB1</strain>
    </source>
</reference>